<evidence type="ECO:0000256" key="1">
    <source>
        <dbReference type="SAM" id="MobiDB-lite"/>
    </source>
</evidence>
<feature type="compositionally biased region" description="Acidic residues" evidence="1">
    <location>
        <begin position="43"/>
        <end position="55"/>
    </location>
</feature>
<feature type="compositionally biased region" description="Basic and acidic residues" evidence="1">
    <location>
        <begin position="106"/>
        <end position="124"/>
    </location>
</feature>
<gene>
    <name evidence="2" type="ORF">BGTH12_LOCUS6993</name>
</gene>
<feature type="region of interest" description="Disordered" evidence="1">
    <location>
        <begin position="97"/>
        <end position="124"/>
    </location>
</feature>
<comment type="caution">
    <text evidence="2">The sequence shown here is derived from an EMBL/GenBank/DDBJ whole genome shotgun (WGS) entry which is preliminary data.</text>
</comment>
<feature type="region of interest" description="Disordered" evidence="1">
    <location>
        <begin position="1"/>
        <end position="27"/>
    </location>
</feature>
<dbReference type="EMBL" id="CAJHIT010000009">
    <property type="protein sequence ID" value="CAD6505635.1"/>
    <property type="molecule type" value="Genomic_DNA"/>
</dbReference>
<reference evidence="2" key="1">
    <citation type="submission" date="2020-10" db="EMBL/GenBank/DDBJ databases">
        <authorList>
            <person name="Muller C M."/>
        </authorList>
    </citation>
    <scope>NUCLEOTIDE SEQUENCE</scope>
    <source>
        <strain evidence="2">THUN-12</strain>
    </source>
</reference>
<evidence type="ECO:0000313" key="2">
    <source>
        <dbReference type="EMBL" id="CAD6505635.1"/>
    </source>
</evidence>
<dbReference type="Proteomes" id="UP000683417">
    <property type="component" value="Unassembled WGS sequence"/>
</dbReference>
<feature type="region of interest" description="Disordered" evidence="1">
    <location>
        <begin position="36"/>
        <end position="55"/>
    </location>
</feature>
<dbReference type="AlphaFoldDB" id="A0A9W4DD45"/>
<sequence length="273" mass="30597">MSTPKRKRDSSKAERSSIRKSKKREKRLVIRTVDNAPTVNDETTVECDDPINDDNPIEVDPPAEANVAEEIKANLAMHALNVVVHIGKRTAKARGKLLRKSQQLGKEGKSGETGKQSEVRRYESHAEVEEVVGKSITFPKELGLKKDEQQEIVPYLADGPKAFYLSNAGPFKDLEIQELIEDKFAGQKYWMGKKMLGRIKTPKRLLIFEKSQGLYSFEVGDKAGFLLRFRAISRTKKCGYCGKEHEGGAGSCPLIQPCEPSAELKNRLVRMPI</sequence>
<proteinExistence type="predicted"/>
<name>A0A9W4DD45_BLUGR</name>
<accession>A0A9W4DD45</accession>
<organism evidence="2 3">
    <name type="scientific">Blumeria graminis f. sp. triticale</name>
    <dbReference type="NCBI Taxonomy" id="1689686"/>
    <lineage>
        <taxon>Eukaryota</taxon>
        <taxon>Fungi</taxon>
        <taxon>Dikarya</taxon>
        <taxon>Ascomycota</taxon>
        <taxon>Pezizomycotina</taxon>
        <taxon>Leotiomycetes</taxon>
        <taxon>Erysiphales</taxon>
        <taxon>Erysiphaceae</taxon>
        <taxon>Blumeria</taxon>
    </lineage>
</organism>
<protein>
    <submittedName>
        <fullName evidence="2">BgTH12-01125</fullName>
    </submittedName>
</protein>
<evidence type="ECO:0000313" key="3">
    <source>
        <dbReference type="Proteomes" id="UP000683417"/>
    </source>
</evidence>